<dbReference type="AlphaFoldDB" id="A0A4R7K9J6"/>
<dbReference type="GO" id="GO:0046872">
    <property type="term" value="F:metal ion binding"/>
    <property type="evidence" value="ECO:0007669"/>
    <property type="project" value="UniProtKB-KW"/>
</dbReference>
<keyword evidence="6" id="KW-0106">Calcium</keyword>
<evidence type="ECO:0000313" key="9">
    <source>
        <dbReference type="Proteomes" id="UP000294749"/>
    </source>
</evidence>
<dbReference type="Gene3D" id="3.40.720.10">
    <property type="entry name" value="Alkaline Phosphatase, subunit A"/>
    <property type="match status" value="1"/>
</dbReference>
<evidence type="ECO:0000256" key="4">
    <source>
        <dbReference type="ARBA" id="ARBA00022729"/>
    </source>
</evidence>
<comment type="caution">
    <text evidence="8">The sequence shown here is derived from an EMBL/GenBank/DDBJ whole genome shotgun (WGS) entry which is preliminary data.</text>
</comment>
<dbReference type="PROSITE" id="PS00149">
    <property type="entry name" value="SULFATASE_2"/>
    <property type="match status" value="1"/>
</dbReference>
<organism evidence="8 9">
    <name type="scientific">Maribacter spongiicola</name>
    <dbReference type="NCBI Taxonomy" id="1206753"/>
    <lineage>
        <taxon>Bacteria</taxon>
        <taxon>Pseudomonadati</taxon>
        <taxon>Bacteroidota</taxon>
        <taxon>Flavobacteriia</taxon>
        <taxon>Flavobacteriales</taxon>
        <taxon>Flavobacteriaceae</taxon>
        <taxon>Maribacter</taxon>
    </lineage>
</organism>
<dbReference type="SUPFAM" id="SSF53649">
    <property type="entry name" value="Alkaline phosphatase-like"/>
    <property type="match status" value="1"/>
</dbReference>
<dbReference type="Pfam" id="PF00884">
    <property type="entry name" value="Sulfatase"/>
    <property type="match status" value="1"/>
</dbReference>
<dbReference type="OrthoDB" id="9765065at2"/>
<dbReference type="PROSITE" id="PS51257">
    <property type="entry name" value="PROKAR_LIPOPROTEIN"/>
    <property type="match status" value="1"/>
</dbReference>
<accession>A0A4R7K9J6</accession>
<dbReference type="Gene3D" id="3.30.1120.10">
    <property type="match status" value="1"/>
</dbReference>
<dbReference type="EMBL" id="SOAY01000010">
    <property type="protein sequence ID" value="TDT47382.1"/>
    <property type="molecule type" value="Genomic_DNA"/>
</dbReference>
<dbReference type="CDD" id="cd16144">
    <property type="entry name" value="ARS_like"/>
    <property type="match status" value="1"/>
</dbReference>
<reference evidence="8 9" key="1">
    <citation type="submission" date="2019-03" db="EMBL/GenBank/DDBJ databases">
        <title>Genomic Encyclopedia of Archaeal and Bacterial Type Strains, Phase II (KMG-II): from individual species to whole genera.</title>
        <authorList>
            <person name="Goeker M."/>
        </authorList>
    </citation>
    <scope>NUCLEOTIDE SEQUENCE [LARGE SCALE GENOMIC DNA]</scope>
    <source>
        <strain evidence="8 9">DSM 25233</strain>
    </source>
</reference>
<keyword evidence="4" id="KW-0732">Signal</keyword>
<dbReference type="PANTHER" id="PTHR42693:SF42">
    <property type="entry name" value="ARYLSULFATASE G"/>
    <property type="match status" value="1"/>
</dbReference>
<evidence type="ECO:0000256" key="3">
    <source>
        <dbReference type="ARBA" id="ARBA00022723"/>
    </source>
</evidence>
<comment type="similarity">
    <text evidence="2">Belongs to the sulfatase family.</text>
</comment>
<dbReference type="InterPro" id="IPR050738">
    <property type="entry name" value="Sulfatase"/>
</dbReference>
<evidence type="ECO:0000256" key="1">
    <source>
        <dbReference type="ARBA" id="ARBA00001913"/>
    </source>
</evidence>
<feature type="domain" description="Sulfatase N-terminal" evidence="7">
    <location>
        <begin position="26"/>
        <end position="367"/>
    </location>
</feature>
<protein>
    <submittedName>
        <fullName evidence="8">Arylsulfatase A-like enzyme</fullName>
    </submittedName>
</protein>
<name>A0A4R7K9J6_9FLAO</name>
<evidence type="ECO:0000256" key="5">
    <source>
        <dbReference type="ARBA" id="ARBA00022801"/>
    </source>
</evidence>
<keyword evidence="9" id="KW-1185">Reference proteome</keyword>
<dbReference type="GO" id="GO:0004065">
    <property type="term" value="F:arylsulfatase activity"/>
    <property type="evidence" value="ECO:0007669"/>
    <property type="project" value="TreeGrafter"/>
</dbReference>
<keyword evidence="3" id="KW-0479">Metal-binding</keyword>
<dbReference type="InterPro" id="IPR024607">
    <property type="entry name" value="Sulfatase_CS"/>
</dbReference>
<evidence type="ECO:0000256" key="6">
    <source>
        <dbReference type="ARBA" id="ARBA00022837"/>
    </source>
</evidence>
<gene>
    <name evidence="8" type="ORF">CLV90_1457</name>
</gene>
<dbReference type="PANTHER" id="PTHR42693">
    <property type="entry name" value="ARYLSULFATASE FAMILY MEMBER"/>
    <property type="match status" value="1"/>
</dbReference>
<evidence type="ECO:0000259" key="7">
    <source>
        <dbReference type="Pfam" id="PF00884"/>
    </source>
</evidence>
<dbReference type="Proteomes" id="UP000294749">
    <property type="component" value="Unassembled WGS sequence"/>
</dbReference>
<dbReference type="InterPro" id="IPR017850">
    <property type="entry name" value="Alkaline_phosphatase_core_sf"/>
</dbReference>
<evidence type="ECO:0000256" key="2">
    <source>
        <dbReference type="ARBA" id="ARBA00008779"/>
    </source>
</evidence>
<comment type="cofactor">
    <cofactor evidence="1">
        <name>Ca(2+)</name>
        <dbReference type="ChEBI" id="CHEBI:29108"/>
    </cofactor>
</comment>
<dbReference type="InterPro" id="IPR000917">
    <property type="entry name" value="Sulfatase_N"/>
</dbReference>
<evidence type="ECO:0000313" key="8">
    <source>
        <dbReference type="EMBL" id="TDT47382.1"/>
    </source>
</evidence>
<keyword evidence="5" id="KW-0378">Hydrolase</keyword>
<dbReference type="RefSeq" id="WP_133686767.1">
    <property type="nucleotide sequence ID" value="NZ_SOAY01000010.1"/>
</dbReference>
<sequence length="523" mass="59213">MRSSYIKLILLATIMFTACNKVPKNKNVLFILVDDFGYNDMSFRNNTFYETPNIDQLASESTIFNEGYANSRVCSPSRASIMTGKFTARHGITDWIGAPVKEEWRKKGRFSKLLPPEYIENLPAENITLAEALKQNGYNTFFAGKWHLGEEGSWPEDHGFDINIAGIGAGSPKGGYFSPFNNPKLKDNVKGENLSMRLADETAKFIKNNKEKPFFAFLSFYAVHGPIETTQEKWNKYRQKAENNGIESSGYTMGHFLPIRQVQDNPIYGGLVENMDDAVGHILSSLKEMGLDKNTLVVFTSDNGGVASGDNYSTSNLPLRGGKGYQFEGGIKEPYFIKAPWIKNTIKETNTPVTAADLYPTILDLVDANLLPEQHVDGLSLKSILKGANLPERPLIWHYPHFGNQGGEPSSMIRKGKWKLIHYYEDERNELYNLEQDEAERNDISLEHNSLTKSMLSELLNYLDGVGAKYPVKDPNYDKNLEQNYLNRISTEKLRNLEIERLNILDPDFKPNADWWGSKLTKE</sequence>
<proteinExistence type="inferred from homology"/>